<gene>
    <name evidence="1" type="ORF">SEA_PICARD_13</name>
</gene>
<accession>A0A1J0MC08</accession>
<evidence type="ECO:0000313" key="2">
    <source>
        <dbReference type="Proteomes" id="UP000226324"/>
    </source>
</evidence>
<name>A0A1J0MC08_9CAUD</name>
<dbReference type="EMBL" id="KY092480">
    <property type="protein sequence ID" value="APD18544.1"/>
    <property type="molecule type" value="Genomic_DNA"/>
</dbReference>
<organism evidence="1 2">
    <name type="scientific">Streptomyces phage Picard</name>
    <dbReference type="NCBI Taxonomy" id="1920311"/>
    <lineage>
        <taxon>Viruses</taxon>
        <taxon>Duplodnaviria</taxon>
        <taxon>Heunggongvirae</taxon>
        <taxon>Uroviricota</taxon>
        <taxon>Caudoviricetes</taxon>
        <taxon>Picardvirus</taxon>
        <taxon>Picardvirus picard</taxon>
    </lineage>
</organism>
<protein>
    <submittedName>
        <fullName evidence="1">Major tail protein</fullName>
    </submittedName>
</protein>
<proteinExistence type="predicted"/>
<dbReference type="Proteomes" id="UP000226324">
    <property type="component" value="Segment"/>
</dbReference>
<evidence type="ECO:0000313" key="1">
    <source>
        <dbReference type="EMBL" id="APD18544.1"/>
    </source>
</evidence>
<reference evidence="1 2" key="1">
    <citation type="submission" date="2016-11" db="EMBL/GenBank/DDBJ databases">
        <authorList>
            <person name="Adame A."/>
            <person name="Tommaney K.S."/>
            <person name="Leatherman A.T."/>
            <person name="Nguyen L.K."/>
            <person name="Nayek S."/>
            <person name="Bhuiyan S."/>
            <person name="Layton S.R."/>
            <person name="Donegan-Quick R."/>
            <person name="Schaff J."/>
            <person name="Hughes L.E."/>
            <person name="Garlena R.A."/>
            <person name="Russell D.A."/>
            <person name="Pope W.H."/>
            <person name="Jacobs-Sera D."/>
            <person name="Hendrix R.W."/>
            <person name="Hatfull G.F."/>
        </authorList>
    </citation>
    <scope>NUCLEOTIDE SEQUENCE [LARGE SCALE GENOMIC DNA]</scope>
</reference>
<sequence length="154" mass="17256">MGRPLDARGWIFEVEDTTPTTPVWLRLNNLNQWSYSPSENEETADTTTNDSAGYYEQDIMQRGATLEVTGQYAQTGGVRDAAQEYIDTVWTYRFGAESRGRMRYRHTTQTQWSVWECTVTPGEQGGEHNAKVTWGATFTRCGAPTSENVSGGTP</sequence>
<dbReference type="NCBIfam" id="NF047353">
    <property type="entry name" value="tube_lmo2291"/>
    <property type="match status" value="1"/>
</dbReference>
<keyword evidence="2" id="KW-1185">Reference proteome</keyword>